<dbReference type="Gene3D" id="3.30.450.20">
    <property type="entry name" value="PAS domain"/>
    <property type="match status" value="1"/>
</dbReference>
<organism evidence="6 7">
    <name type="scientific">Marinobacterium zhoushanense</name>
    <dbReference type="NCBI Taxonomy" id="1679163"/>
    <lineage>
        <taxon>Bacteria</taxon>
        <taxon>Pseudomonadati</taxon>
        <taxon>Pseudomonadota</taxon>
        <taxon>Gammaproteobacteria</taxon>
        <taxon>Oceanospirillales</taxon>
        <taxon>Oceanospirillaceae</taxon>
        <taxon>Marinobacterium</taxon>
    </lineage>
</organism>
<protein>
    <recommendedName>
        <fullName evidence="2">histidine kinase</fullName>
        <ecNumber evidence="2">2.7.13.3</ecNumber>
    </recommendedName>
</protein>
<dbReference type="SUPFAM" id="SSF55874">
    <property type="entry name" value="ATPase domain of HSP90 chaperone/DNA topoisomerase II/histidine kinase"/>
    <property type="match status" value="1"/>
</dbReference>
<keyword evidence="7" id="KW-1185">Reference proteome</keyword>
<reference evidence="7" key="1">
    <citation type="journal article" date="2019" name="Int. J. Syst. Evol. Microbiol.">
        <title>The Global Catalogue of Microorganisms (GCM) 10K type strain sequencing project: providing services to taxonomists for standard genome sequencing and annotation.</title>
        <authorList>
            <consortium name="The Broad Institute Genomics Platform"/>
            <consortium name="The Broad Institute Genome Sequencing Center for Infectious Disease"/>
            <person name="Wu L."/>
            <person name="Ma J."/>
        </authorList>
    </citation>
    <scope>NUCLEOTIDE SEQUENCE [LARGE SCALE GENOMIC DNA]</scope>
    <source>
        <strain evidence="7">CGMCC 1.15341</strain>
    </source>
</reference>
<evidence type="ECO:0000256" key="3">
    <source>
        <dbReference type="ARBA" id="ARBA00022553"/>
    </source>
</evidence>
<feature type="domain" description="Histidine kinase" evidence="5">
    <location>
        <begin position="305"/>
        <end position="519"/>
    </location>
</feature>
<evidence type="ECO:0000313" key="7">
    <source>
        <dbReference type="Proteomes" id="UP000629025"/>
    </source>
</evidence>
<evidence type="ECO:0000259" key="5">
    <source>
        <dbReference type="PROSITE" id="PS50109"/>
    </source>
</evidence>
<accession>A0ABQ1K783</accession>
<dbReference type="SUPFAM" id="SSF55785">
    <property type="entry name" value="PYP-like sensor domain (PAS domain)"/>
    <property type="match status" value="1"/>
</dbReference>
<evidence type="ECO:0000256" key="4">
    <source>
        <dbReference type="SAM" id="Phobius"/>
    </source>
</evidence>
<dbReference type="Pfam" id="PF25323">
    <property type="entry name" value="6TM_PilS"/>
    <property type="match status" value="1"/>
</dbReference>
<feature type="transmembrane region" description="Helical" evidence="4">
    <location>
        <begin position="12"/>
        <end position="32"/>
    </location>
</feature>
<dbReference type="PRINTS" id="PR00344">
    <property type="entry name" value="BCTRLSENSOR"/>
</dbReference>
<dbReference type="Pfam" id="PF13188">
    <property type="entry name" value="PAS_8"/>
    <property type="match status" value="1"/>
</dbReference>
<feature type="transmembrane region" description="Helical" evidence="4">
    <location>
        <begin position="44"/>
        <end position="61"/>
    </location>
</feature>
<dbReference type="SMART" id="SM00388">
    <property type="entry name" value="HisKA"/>
    <property type="match status" value="1"/>
</dbReference>
<keyword evidence="4" id="KW-0472">Membrane</keyword>
<dbReference type="EMBL" id="BMIJ01000002">
    <property type="protein sequence ID" value="GGB87405.1"/>
    <property type="molecule type" value="Genomic_DNA"/>
</dbReference>
<sequence>MSEILDWRALRVFSLYRIILSGLLVTLLIMPRSGMLPTIWQPDMFGIVALLYFVFAIGSGISVGRWESNGTQFGLQVILDLVALSLLGFSSGDPTGIYATLMLVPVCFAGFWKPGAGTQLFSAVAILGMLASTLVHQLLGTQPYPLAELGALSATQLAIALVSTVVGRNMADTRRLVGKRELDLASLTELNTFIVQRMEEGVVVVDAENVIRMINPAAGQLFGVSSSAQLHQQLVELSPALATALEHWREGKPVGSELLAPLRLQITATGPGRDERAVLLLEDIQGQNTRVQREKLAALGRLTASLAHEIRNPLGAISYSAQLLAEAPDLQAQEQKLTAIILAQSKRLNRLIEEILTLSRRKTPLWLDLQLGQWMTKLRDEWRLSWPDLAERLSLSIENGGENLQVRVDPDHLRQLLTLLLDNALKHGTPEQGVACIAIRVYRAGASATPCIEVSDNGRGIDSEMEQRIYEPFFTTRHDGSGLGLYLARELCEANYCELRYSPVQTGGSCFRITFPMERPITSAIDD</sequence>
<dbReference type="PROSITE" id="PS50109">
    <property type="entry name" value="HIS_KIN"/>
    <property type="match status" value="1"/>
</dbReference>
<keyword evidence="4" id="KW-1133">Transmembrane helix</keyword>
<evidence type="ECO:0000256" key="2">
    <source>
        <dbReference type="ARBA" id="ARBA00012438"/>
    </source>
</evidence>
<dbReference type="InterPro" id="IPR004358">
    <property type="entry name" value="Sig_transdc_His_kin-like_C"/>
</dbReference>
<feature type="transmembrane region" description="Helical" evidence="4">
    <location>
        <begin position="73"/>
        <end position="90"/>
    </location>
</feature>
<dbReference type="InterPro" id="IPR035965">
    <property type="entry name" value="PAS-like_dom_sf"/>
</dbReference>
<dbReference type="CDD" id="cd00075">
    <property type="entry name" value="HATPase"/>
    <property type="match status" value="1"/>
</dbReference>
<dbReference type="Gene3D" id="1.10.287.130">
    <property type="match status" value="1"/>
</dbReference>
<dbReference type="SUPFAM" id="SSF47384">
    <property type="entry name" value="Homodimeric domain of signal transducing histidine kinase"/>
    <property type="match status" value="1"/>
</dbReference>
<dbReference type="InterPro" id="IPR003661">
    <property type="entry name" value="HisK_dim/P_dom"/>
</dbReference>
<dbReference type="InterPro" id="IPR003594">
    <property type="entry name" value="HATPase_dom"/>
</dbReference>
<name>A0ABQ1K783_9GAMM</name>
<dbReference type="Pfam" id="PF00512">
    <property type="entry name" value="HisKA"/>
    <property type="match status" value="1"/>
</dbReference>
<keyword evidence="4" id="KW-0812">Transmembrane</keyword>
<comment type="catalytic activity">
    <reaction evidence="1">
        <text>ATP + protein L-histidine = ADP + protein N-phospho-L-histidine.</text>
        <dbReference type="EC" id="2.7.13.3"/>
    </reaction>
</comment>
<dbReference type="EC" id="2.7.13.3" evidence="2"/>
<dbReference type="PANTHER" id="PTHR43065:SF52">
    <property type="entry name" value="SENSOR PROTEIN KINASE PILS"/>
    <property type="match status" value="1"/>
</dbReference>
<feature type="transmembrane region" description="Helical" evidence="4">
    <location>
        <begin position="96"/>
        <end position="113"/>
    </location>
</feature>
<dbReference type="Gene3D" id="3.30.565.10">
    <property type="entry name" value="Histidine kinase-like ATPase, C-terminal domain"/>
    <property type="match status" value="1"/>
</dbReference>
<evidence type="ECO:0000313" key="6">
    <source>
        <dbReference type="EMBL" id="GGB87405.1"/>
    </source>
</evidence>
<evidence type="ECO:0000256" key="1">
    <source>
        <dbReference type="ARBA" id="ARBA00000085"/>
    </source>
</evidence>
<dbReference type="Pfam" id="PF02518">
    <property type="entry name" value="HATPase_c"/>
    <property type="match status" value="1"/>
</dbReference>
<dbReference type="InterPro" id="IPR000014">
    <property type="entry name" value="PAS"/>
</dbReference>
<proteinExistence type="predicted"/>
<feature type="transmembrane region" description="Helical" evidence="4">
    <location>
        <begin position="120"/>
        <end position="139"/>
    </location>
</feature>
<dbReference type="InterPro" id="IPR036097">
    <property type="entry name" value="HisK_dim/P_sf"/>
</dbReference>
<gene>
    <name evidence="6" type="primary">pilS</name>
    <name evidence="6" type="ORF">GCM10011352_11690</name>
</gene>
<dbReference type="InterPro" id="IPR036890">
    <property type="entry name" value="HATPase_C_sf"/>
</dbReference>
<comment type="caution">
    <text evidence="6">The sequence shown here is derived from an EMBL/GenBank/DDBJ whole genome shotgun (WGS) entry which is preliminary data.</text>
</comment>
<dbReference type="Proteomes" id="UP000629025">
    <property type="component" value="Unassembled WGS sequence"/>
</dbReference>
<dbReference type="InterPro" id="IPR005467">
    <property type="entry name" value="His_kinase_dom"/>
</dbReference>
<dbReference type="RefSeq" id="WP_188746240.1">
    <property type="nucleotide sequence ID" value="NZ_BMIJ01000002.1"/>
</dbReference>
<dbReference type="CDD" id="cd00082">
    <property type="entry name" value="HisKA"/>
    <property type="match status" value="1"/>
</dbReference>
<dbReference type="PANTHER" id="PTHR43065">
    <property type="entry name" value="SENSOR HISTIDINE KINASE"/>
    <property type="match status" value="1"/>
</dbReference>
<keyword evidence="3" id="KW-0597">Phosphoprotein</keyword>
<dbReference type="SMART" id="SM00387">
    <property type="entry name" value="HATPase_c"/>
    <property type="match status" value="1"/>
</dbReference>